<dbReference type="InterPro" id="IPR003644">
    <property type="entry name" value="Calx_beta"/>
</dbReference>
<dbReference type="RefSeq" id="WP_090661582.1">
    <property type="nucleotide sequence ID" value="NZ_FOIA01000043.1"/>
</dbReference>
<dbReference type="Gene3D" id="2.60.40.3440">
    <property type="match status" value="1"/>
</dbReference>
<dbReference type="GO" id="GO:0007154">
    <property type="term" value="P:cell communication"/>
    <property type="evidence" value="ECO:0007669"/>
    <property type="project" value="InterPro"/>
</dbReference>
<keyword evidence="3" id="KW-0106">Calcium</keyword>
<organism evidence="6 7">
    <name type="scientific">Nitrosomonas marina</name>
    <dbReference type="NCBI Taxonomy" id="917"/>
    <lineage>
        <taxon>Bacteria</taxon>
        <taxon>Pseudomonadati</taxon>
        <taxon>Pseudomonadota</taxon>
        <taxon>Betaproteobacteria</taxon>
        <taxon>Nitrosomonadales</taxon>
        <taxon>Nitrosomonadaceae</taxon>
        <taxon>Nitrosomonas</taxon>
    </lineage>
</organism>
<feature type="domain" description="PKD" evidence="4">
    <location>
        <begin position="2882"/>
        <end position="2945"/>
    </location>
</feature>
<evidence type="ECO:0000313" key="6">
    <source>
        <dbReference type="EMBL" id="SET60767.1"/>
    </source>
</evidence>
<accession>A0A1I0FQW8</accession>
<dbReference type="Gene3D" id="2.60.40.10">
    <property type="entry name" value="Immunoglobulins"/>
    <property type="match status" value="2"/>
</dbReference>
<dbReference type="Pfam" id="PF18911">
    <property type="entry name" value="PKD_4"/>
    <property type="match status" value="1"/>
</dbReference>
<dbReference type="NCBIfam" id="TIGR01643">
    <property type="entry name" value="YD_repeat_2x"/>
    <property type="match status" value="9"/>
</dbReference>
<dbReference type="InterPro" id="IPR013783">
    <property type="entry name" value="Ig-like_fold"/>
</dbReference>
<proteinExistence type="predicted"/>
<dbReference type="InterPro" id="IPR001846">
    <property type="entry name" value="VWF_type-D"/>
</dbReference>
<dbReference type="GO" id="GO:0016020">
    <property type="term" value="C:membrane"/>
    <property type="evidence" value="ECO:0007669"/>
    <property type="project" value="InterPro"/>
</dbReference>
<keyword evidence="7" id="KW-1185">Reference proteome</keyword>
<dbReference type="InterPro" id="IPR000601">
    <property type="entry name" value="PKD_dom"/>
</dbReference>
<dbReference type="Proteomes" id="UP000199345">
    <property type="component" value="Unassembled WGS sequence"/>
</dbReference>
<dbReference type="PANTHER" id="PTHR32305:SF15">
    <property type="entry name" value="PROTEIN RHSA-RELATED"/>
    <property type="match status" value="1"/>
</dbReference>
<dbReference type="PROSITE" id="PS51233">
    <property type="entry name" value="VWFD"/>
    <property type="match status" value="1"/>
</dbReference>
<dbReference type="EMBL" id="FOIA01000043">
    <property type="protein sequence ID" value="SET60767.1"/>
    <property type="molecule type" value="Genomic_DNA"/>
</dbReference>
<evidence type="ECO:0000256" key="1">
    <source>
        <dbReference type="ARBA" id="ARBA00022729"/>
    </source>
</evidence>
<dbReference type="Pfam" id="PF03160">
    <property type="entry name" value="Calx-beta"/>
    <property type="match status" value="5"/>
</dbReference>
<dbReference type="InterPro" id="IPR006530">
    <property type="entry name" value="YD"/>
</dbReference>
<dbReference type="SUPFAM" id="SSF141072">
    <property type="entry name" value="CalX-like"/>
    <property type="match status" value="7"/>
</dbReference>
<dbReference type="Pfam" id="PF25023">
    <property type="entry name" value="TEN_YD-shell"/>
    <property type="match status" value="3"/>
</dbReference>
<keyword evidence="2" id="KW-0677">Repeat</keyword>
<dbReference type="InterPro" id="IPR025592">
    <property type="entry name" value="DUF4347"/>
</dbReference>
<dbReference type="SMART" id="SM00237">
    <property type="entry name" value="Calx_beta"/>
    <property type="match status" value="4"/>
</dbReference>
<dbReference type="SMART" id="SM00216">
    <property type="entry name" value="VWD"/>
    <property type="match status" value="1"/>
</dbReference>
<sequence length="3164" mass="333481">MLQNKKKTVNAQKLLFIDADIQDQEILFKGLSAAYQITQLKPDCDPIIQITNTLSSNNFVQEIILVAHARSGQIVFSNYELDSNELSKRSKEFEAWQKSFISNQTKIFVYACELARGEVGRDFIQQLKNLTGAEIAASSLTIGQWDGKQNWNLDFLTKPFEVLMPFSGGTIEYPHCFAPVVSVTGSSELEGDDETGSSQFLTFDINISEPSTSDIQLGWLARDDRTNSTEMDYIGSDQLVIPAGEASASILLEIYGDTIIEPDERVVFEVFNLSGAGFESDAQRLTTTVFILDDDSGYRDPSLFVNDIELVEGDNDTQNAVFTVQLSRPKTFDLTFDYQTADGSATAGSDYTATSGSLIFPAGQTEAEITVPVIGDTLLEAEESFNLVVRAQGISQFFIDNGDSPAVGTAHIITDDAAGIASQPIVSIRDSRITEIQFGLHMMEFEIILSEPSSGEVSMGWQSLPGTAKINDLGIFGALGFPAGTVTFSPGQTTAFVNFVIPGDPDIEDEIDESLLLELFNPKGAEFAGGADRLLATGTILSTDNLPELRTVFINDAELVEGDSGSQNAVFKVLLSRPAATDLTFDYQTVDGSATAGSDYTAANGALTFAAGQTEAVVNVAVTGDTLSETTESFTLLVRPQAGSDSVLAGGLTVFSAQALIVEDDNTATTLPVLSIRDTEDTEKTSFFGPGGFLKFEVVLSQPATNEISLSWRALPGTIDVSDIEPSNSSEFPAGNLVIPAGNTTAFIDLRITGDFDFEPDESVLLELYDLTGAEFAGGTDRLTATGIILNDDGDVAQSRTVFIKDVEQIEGSNASSLAFTVKLSRPASTDLAFDYQTADGTAIAGVDYTAVNGILAIPAGQTEAAIQVPVSDDFDLESDETFDLTLTPQGGGETVTATATIISNDTESILNRELIVNGGAETGDTSGWVSTGIDAVLPDAPAQGFGTFTFTGGTGPTVQTLSQSIDVSNGASQIDTGQIQSAFGINLQSRSSNGFTDLARVDVSYIDGVGSVLDNFFIIDDKNISAGHWKSFSDIRAVPVGTRSIEILLTTNRSGGISSDGFFDEISLQLSEALVSTGEDAYATINGLPLVIDTAAGVLNNDTAGNGSSLTASVVDAPNHGSLNLNADGSFSYIPDANFSGADTFTYSATDGIGLSAPTPVAITVSPISINSPSVVEGNAGTQQATFTVQLEQPLSADLVVNYQTVDGTAKAGEDYVAANDSVTIPAGQTETAIQIAINGDTDLETDEAFTLAVTPQGGSETFNAVATIVADDVQQLPIAEQDAYSVAGDSTLTVNVIDGVLANDTDTENDSLTASLVDAASDGVVNLNDDGSFSYTPNAGFSGTDTFTYRAFDGTGFSDPATVSITVNSPETFAITGELIVPESLNPGGIGTSQLNYENNSSTAIPGTLVFAQAIGGGLLADPLTGDYSDGIFLLGLGDGEGAIQVAETGALSFSTKMADAPNGSITVSAAVADPSQTIDWTALEAQLKPESMSDALWHRIYTNFQSEVGTNTGEFIATLAENGQYLSSLGVRSDSAAAALSFELEQAGDFGSLAERAMDGTAGRGWAFLGDLRLDIDTDGNAILHGSTLLGTLFTLNAEESAYYTVSSSVGQTVGLSGNVLGGVAPTRPVFSKNINGSYTTAGDFDGQLSRTTDGFRLENAHGDALLFDHSGALVKAITVNGLETIAAYNTAGRITGFTGPNGNAMTINRDTTGQVLSITDANGQTMTLSYSTDGDKLVAATGVAGTANFSYDGNDDLSQATAAGGPDIDFAYDNAGRLSSVSVAGGIEQTTFSYDVLGGYTITDGAGRTAHISLAPGGQVAAISDGTAATASLLYSTQGELVGVEFPDGTTAAVSVDDLGRPTSLTDANGATLAYAYHDHFNVPVSFTDANGTTRAFSYNDQGEMVQATWADGTHLDFGYNANGQITDFSNRRGESVSYDYGARGRLTGESAGTSGAVSYIYDAAGNLLTATTAEGVTALTYDAANRVTKIEYPNGRSLSYTYDAAGNRTSMTDQDGNAQFYQYDTAGRLISLSNNDGVLVSYTYDAAGSLIREDNGNGTATTYSYDAAGRLLEIHNLDAVGNENSRIVYSYDTAGQRTGMETVDGSWAYGYDAVGQLTSAHFTSTHVGLADKQIDYVYDAAGNRISKTENGVTTQYTANTLNQYVTAGDALLSYDADGNLIAKTDSNGSWNYTYDLENRLTSVTTPTGDVTQYEYDVFGNRSVVIENGVRTEFLIDPFGLGNVIGEYAPDGSLIASYAHGLALAGRIAGDGSTAYYDIDGVGSVIGITDSSGSEVNRYGYTPFGNELFENETIANSFEFNGALGVSEDANDLMYMRARFYDSEMGRFLSEDPLFFGGDVVNLYRFGKNSPIYYIDPNGEHAIFHVIKTFVTNHPKLFSTIATATAVKSGYSLSQEHEKNNALILQDKYQDTTSTIGEVGAIIAALAPVPFWYKPLIFAGFKILEWVVDTTFKYVVENHMYSPDLIHGNSWGDPHLVSFDNFKYDFQAAGEFMLVQGTDPGLEIQVRQEPWGNNSVVSINTAVAMQVGDDVVGIYRGQSNPININGEFVAIADGETVAVGDGSIFRHGNTYVVTNAQGDGFWARVGSFIDVGTFLSTERSGEIAGLLGNADGDKTNDIALADGTVLTGPLTKQDLYGPYADSWRVTPETSLFVYGDGESTETFTIPNFPLRTITVKDLDPAVRAAAEEAVRNVGLTEGTIEFENAVLDVALTGEIEFAQAALELLQIFGPSVGLSLNVGEQAQLNEGDNFSRQISFTDDVDSGDAGRTYSIDWGDGSAIESGALTSGIQLFDMTHQFVDGDASYTVSVTVEDGSDDIATQQFKVNVDNVAPTIALTGAAKINAGDNYTLNLGDIIDPGDDTITSFIVNWGDGSSDIFNSAGGVSHIYSAAGNNTISVDLVDEDGTHANAESLAVTVDSSSQAETISIGDAPLRISRSDPDAWENAWTNEAVSISHKADYLDTAEDWSNVILDGRNSGALSGGDIFGGDLGVSGQSLASSTIRQEIDGTEALRFDLNQAATRVTVDLSRLDGDATTGHYDAGRLQLLDGSGLVVDELTFSADALSSDQQIMLDHTTGFSSVVLTAGSYNGADFVFGGLSDAAGQYLSGPQDLGNGTWNASDYLVDAIEFEFGEITLVGIAG</sequence>
<dbReference type="PROSITE" id="PS50093">
    <property type="entry name" value="PKD"/>
    <property type="match status" value="1"/>
</dbReference>
<reference evidence="7" key="1">
    <citation type="submission" date="2016-10" db="EMBL/GenBank/DDBJ databases">
        <authorList>
            <person name="Varghese N."/>
            <person name="Submissions S."/>
        </authorList>
    </citation>
    <scope>NUCLEOTIDE SEQUENCE [LARGE SCALE GENOMIC DNA]</scope>
    <source>
        <strain evidence="7">Nm71</strain>
    </source>
</reference>
<name>A0A1I0FQW8_9PROT</name>
<dbReference type="Gene3D" id="2.180.10.10">
    <property type="entry name" value="RHS repeat-associated core"/>
    <property type="match status" value="2"/>
</dbReference>
<gene>
    <name evidence="6" type="ORF">SAMN05216326_1434</name>
</gene>
<protein>
    <submittedName>
        <fullName evidence="6">RHS repeat-associated core domain-containing protein</fullName>
    </submittedName>
</protein>
<dbReference type="Pfam" id="PF14252">
    <property type="entry name" value="DUF4347"/>
    <property type="match status" value="1"/>
</dbReference>
<dbReference type="InterPro" id="IPR056823">
    <property type="entry name" value="TEN-like_YD-shell"/>
</dbReference>
<dbReference type="Pfam" id="PF17963">
    <property type="entry name" value="Big_9"/>
    <property type="match status" value="2"/>
</dbReference>
<evidence type="ECO:0000259" key="5">
    <source>
        <dbReference type="PROSITE" id="PS51233"/>
    </source>
</evidence>
<keyword evidence="1" id="KW-0732">Signal</keyword>
<dbReference type="NCBIfam" id="TIGR03696">
    <property type="entry name" value="Rhs_assc_core"/>
    <property type="match status" value="1"/>
</dbReference>
<dbReference type="OrthoDB" id="8552614at2"/>
<dbReference type="SUPFAM" id="SSF49299">
    <property type="entry name" value="PKD domain"/>
    <property type="match status" value="1"/>
</dbReference>
<dbReference type="NCBIfam" id="NF012211">
    <property type="entry name" value="tand_rpt_95"/>
    <property type="match status" value="2"/>
</dbReference>
<dbReference type="PANTHER" id="PTHR32305">
    <property type="match status" value="1"/>
</dbReference>
<evidence type="ECO:0000313" key="7">
    <source>
        <dbReference type="Proteomes" id="UP000199345"/>
    </source>
</evidence>
<dbReference type="InterPro" id="IPR050708">
    <property type="entry name" value="T6SS_VgrG/RHS"/>
</dbReference>
<dbReference type="InterPro" id="IPR038081">
    <property type="entry name" value="CalX-like_sf"/>
</dbReference>
<evidence type="ECO:0000259" key="4">
    <source>
        <dbReference type="PROSITE" id="PS50093"/>
    </source>
</evidence>
<dbReference type="Pfam" id="PF00094">
    <property type="entry name" value="VWD"/>
    <property type="match status" value="1"/>
</dbReference>
<feature type="domain" description="VWFD" evidence="5">
    <location>
        <begin position="2490"/>
        <end position="2675"/>
    </location>
</feature>
<dbReference type="Gene3D" id="2.60.40.2030">
    <property type="match status" value="7"/>
</dbReference>
<dbReference type="InterPro" id="IPR035986">
    <property type="entry name" value="PKD_dom_sf"/>
</dbReference>
<evidence type="ECO:0000256" key="2">
    <source>
        <dbReference type="ARBA" id="ARBA00022737"/>
    </source>
</evidence>
<dbReference type="CDD" id="cd00146">
    <property type="entry name" value="PKD"/>
    <property type="match status" value="1"/>
</dbReference>
<evidence type="ECO:0000256" key="3">
    <source>
        <dbReference type="ARBA" id="ARBA00022837"/>
    </source>
</evidence>
<dbReference type="InterPro" id="IPR022385">
    <property type="entry name" value="Rhs_assc_core"/>
</dbReference>